<dbReference type="PANTHER" id="PTHR34822:SF1">
    <property type="entry name" value="GRPB FAMILY PROTEIN"/>
    <property type="match status" value="1"/>
</dbReference>
<gene>
    <name evidence="1" type="ORF">FB554_1236</name>
</gene>
<dbReference type="PANTHER" id="PTHR34822">
    <property type="entry name" value="GRPB DOMAIN PROTEIN (AFU_ORTHOLOGUE AFUA_1G01530)"/>
    <property type="match status" value="1"/>
</dbReference>
<accession>A0A542XB80</accession>
<dbReference type="GO" id="GO:0016740">
    <property type="term" value="F:transferase activity"/>
    <property type="evidence" value="ECO:0007669"/>
    <property type="project" value="UniProtKB-KW"/>
</dbReference>
<dbReference type="InterPro" id="IPR007344">
    <property type="entry name" value="GrpB/CoaE"/>
</dbReference>
<dbReference type="Gene3D" id="3.30.460.10">
    <property type="entry name" value="Beta Polymerase, domain 2"/>
    <property type="match status" value="1"/>
</dbReference>
<dbReference type="Pfam" id="PF04229">
    <property type="entry name" value="GrpB"/>
    <property type="match status" value="1"/>
</dbReference>
<name>A0A542XB80_9MICO</name>
<proteinExistence type="predicted"/>
<dbReference type="AlphaFoldDB" id="A0A542XB80"/>
<reference evidence="1 2" key="1">
    <citation type="submission" date="2019-06" db="EMBL/GenBank/DDBJ databases">
        <title>Sequencing the genomes of 1000 actinobacteria strains.</title>
        <authorList>
            <person name="Klenk H.-P."/>
        </authorList>
    </citation>
    <scope>NUCLEOTIDE SEQUENCE [LARGE SCALE GENOMIC DNA]</scope>
    <source>
        <strain evidence="1 2">DSM 24617</strain>
    </source>
</reference>
<dbReference type="Proteomes" id="UP000318336">
    <property type="component" value="Unassembled WGS sequence"/>
</dbReference>
<organism evidence="1 2">
    <name type="scientific">Barrientosiimonas humi</name>
    <dbReference type="NCBI Taxonomy" id="999931"/>
    <lineage>
        <taxon>Bacteria</taxon>
        <taxon>Bacillati</taxon>
        <taxon>Actinomycetota</taxon>
        <taxon>Actinomycetes</taxon>
        <taxon>Micrococcales</taxon>
        <taxon>Dermacoccaceae</taxon>
        <taxon>Barrientosiimonas</taxon>
    </lineage>
</organism>
<protein>
    <submittedName>
        <fullName evidence="1">GrpB-like predicted nucleotidyltransferase (UPF0157 family)</fullName>
    </submittedName>
</protein>
<sequence>MRQDPIVIQPYDPAWPSSFATQKAALESDLADVLVAPIQHIGSTSVPGLAAKPIIDMLALVDDYAAFTDAPQRLEHLSWVAAPEPGDADQRKWSLCFPSVERRTHHLHVVEQASPAWRDWVLFRDYLRAHPDDARRYARLKHSLAATDARDRPAYRAGKGPVIAELMDLARDWQDRQNDVDLNPG</sequence>
<keyword evidence="1" id="KW-0808">Transferase</keyword>
<comment type="caution">
    <text evidence="1">The sequence shown here is derived from an EMBL/GenBank/DDBJ whole genome shotgun (WGS) entry which is preliminary data.</text>
</comment>
<keyword evidence="2" id="KW-1185">Reference proteome</keyword>
<dbReference type="RefSeq" id="WP_142005164.1">
    <property type="nucleotide sequence ID" value="NZ_CAJTBP010000001.1"/>
</dbReference>
<dbReference type="EMBL" id="VFOK01000001">
    <property type="protein sequence ID" value="TQL33102.1"/>
    <property type="molecule type" value="Genomic_DNA"/>
</dbReference>
<evidence type="ECO:0000313" key="2">
    <source>
        <dbReference type="Proteomes" id="UP000318336"/>
    </source>
</evidence>
<dbReference type="OrthoDB" id="9799092at2"/>
<dbReference type="InterPro" id="IPR043519">
    <property type="entry name" value="NT_sf"/>
</dbReference>
<dbReference type="SUPFAM" id="SSF81301">
    <property type="entry name" value="Nucleotidyltransferase"/>
    <property type="match status" value="1"/>
</dbReference>
<evidence type="ECO:0000313" key="1">
    <source>
        <dbReference type="EMBL" id="TQL33102.1"/>
    </source>
</evidence>